<evidence type="ECO:0000256" key="3">
    <source>
        <dbReference type="PROSITE-ProRule" id="PRU10141"/>
    </source>
</evidence>
<name>A0ABN8S808_9CNID</name>
<dbReference type="Gene3D" id="1.10.510.10">
    <property type="entry name" value="Transferase(Phosphotransferase) domain 1"/>
    <property type="match status" value="1"/>
</dbReference>
<dbReference type="Gene3D" id="3.30.200.20">
    <property type="entry name" value="Phosphorylase Kinase, domain 1"/>
    <property type="match status" value="1"/>
</dbReference>
<gene>
    <name evidence="7" type="ORF">PEVE_00017626</name>
</gene>
<feature type="region of interest" description="Disordered" evidence="5">
    <location>
        <begin position="224"/>
        <end position="246"/>
    </location>
</feature>
<dbReference type="PANTHER" id="PTHR44329">
    <property type="entry name" value="SERINE/THREONINE-PROTEIN KINASE TNNI3K-RELATED"/>
    <property type="match status" value="1"/>
</dbReference>
<feature type="coiled-coil region" evidence="4">
    <location>
        <begin position="282"/>
        <end position="316"/>
    </location>
</feature>
<dbReference type="PANTHER" id="PTHR44329:SF298">
    <property type="entry name" value="MIXED LINEAGE KINASE DOMAIN-LIKE PROTEIN"/>
    <property type="match status" value="1"/>
</dbReference>
<dbReference type="InterPro" id="IPR011009">
    <property type="entry name" value="Kinase-like_dom_sf"/>
</dbReference>
<keyword evidence="4" id="KW-0175">Coiled coil</keyword>
<dbReference type="Pfam" id="PF00069">
    <property type="entry name" value="Pkinase"/>
    <property type="match status" value="1"/>
</dbReference>
<proteinExistence type="predicted"/>
<dbReference type="InterPro" id="IPR017441">
    <property type="entry name" value="Protein_kinase_ATP_BS"/>
</dbReference>
<dbReference type="InterPro" id="IPR000719">
    <property type="entry name" value="Prot_kinase_dom"/>
</dbReference>
<keyword evidence="2 3" id="KW-0067">ATP-binding</keyword>
<comment type="caution">
    <text evidence="7">The sequence shown here is derived from an EMBL/GenBank/DDBJ whole genome shotgun (WGS) entry which is preliminary data.</text>
</comment>
<reference evidence="7 8" key="1">
    <citation type="submission" date="2022-05" db="EMBL/GenBank/DDBJ databases">
        <authorList>
            <consortium name="Genoscope - CEA"/>
            <person name="William W."/>
        </authorList>
    </citation>
    <scope>NUCLEOTIDE SEQUENCE [LARGE SCALE GENOMIC DNA]</scope>
</reference>
<dbReference type="SUPFAM" id="SSF56112">
    <property type="entry name" value="Protein kinase-like (PK-like)"/>
    <property type="match status" value="1"/>
</dbReference>
<evidence type="ECO:0000256" key="1">
    <source>
        <dbReference type="ARBA" id="ARBA00022741"/>
    </source>
</evidence>
<evidence type="ECO:0000256" key="2">
    <source>
        <dbReference type="ARBA" id="ARBA00022840"/>
    </source>
</evidence>
<evidence type="ECO:0000259" key="6">
    <source>
        <dbReference type="PROSITE" id="PS50011"/>
    </source>
</evidence>
<feature type="domain" description="Protein kinase" evidence="6">
    <location>
        <begin position="345"/>
        <end position="527"/>
    </location>
</feature>
<dbReference type="PROSITE" id="PS00107">
    <property type="entry name" value="PROTEIN_KINASE_ATP"/>
    <property type="match status" value="1"/>
</dbReference>
<accession>A0ABN8S808</accession>
<dbReference type="PROSITE" id="PS50011">
    <property type="entry name" value="PROTEIN_KINASE_DOM"/>
    <property type="match status" value="1"/>
</dbReference>
<dbReference type="EMBL" id="CALNXI010002414">
    <property type="protein sequence ID" value="CAH3187385.1"/>
    <property type="molecule type" value="Genomic_DNA"/>
</dbReference>
<evidence type="ECO:0000313" key="8">
    <source>
        <dbReference type="Proteomes" id="UP001159427"/>
    </source>
</evidence>
<feature type="binding site" evidence="3">
    <location>
        <position position="372"/>
    </location>
    <ligand>
        <name>ATP</name>
        <dbReference type="ChEBI" id="CHEBI:30616"/>
    </ligand>
</feature>
<keyword evidence="8" id="KW-1185">Reference proteome</keyword>
<dbReference type="PROSITE" id="PS00109">
    <property type="entry name" value="PROTEIN_KINASE_TYR"/>
    <property type="match status" value="1"/>
</dbReference>
<keyword evidence="1 3" id="KW-0547">Nucleotide-binding</keyword>
<evidence type="ECO:0000256" key="4">
    <source>
        <dbReference type="SAM" id="Coils"/>
    </source>
</evidence>
<evidence type="ECO:0000256" key="5">
    <source>
        <dbReference type="SAM" id="MobiDB-lite"/>
    </source>
</evidence>
<organism evidence="7 8">
    <name type="scientific">Porites evermanni</name>
    <dbReference type="NCBI Taxonomy" id="104178"/>
    <lineage>
        <taxon>Eukaryota</taxon>
        <taxon>Metazoa</taxon>
        <taxon>Cnidaria</taxon>
        <taxon>Anthozoa</taxon>
        <taxon>Hexacorallia</taxon>
        <taxon>Scleractinia</taxon>
        <taxon>Fungiina</taxon>
        <taxon>Poritidae</taxon>
        <taxon>Porites</taxon>
    </lineage>
</organism>
<protein>
    <recommendedName>
        <fullName evidence="6">Protein kinase domain-containing protein</fullName>
    </recommendedName>
</protein>
<sequence length="527" mass="60464">MVQLDCDPLLEQAIQSGDFRNLFWKVNDLRNKSEFVLAYCNESLICIGNDHLGNFEKRIKMRKYPVNGVLNVEQLIKDDFLTFTCLVQRKDLVVYQQVHRINSSLTCDLPTVHSQLNLIFTYDDLFTTSPLRNVEYTWSVTTVPPKDVPFYSSLMQKLTLVALNAPAFSHVIVSYNLVLSPPMNQTLVSATLVVEPELSLHVKLPPPFFGCCCLRIKLNNESKKKKEKKNQSRSSSENFLTEIREENPAQNIETEPSMALEENLGETDFQLAILQDYGEEESAKLQEQLRGKREQVAELERELNDREQDYIKLQTDLCETKEKLNKCKSLLTTREWLISREEIEIMREKSLGEGSYGKVFKGRYRGLVVAVKELKCLSTSQERDLFEREMDIASRCRHPCLLQFIGATQDEKMPLFVTELMESSLRKLLEKRQLSDKEIAVISLDVAHALNYLHQRKPKAIVHRDVSSVNVLLWKQNGEWRGKLGDYGTAKFLQEIMTKSPGAMIYGAPEVGCPHNQTVKVSFLVVS</sequence>
<dbReference type="InterPro" id="IPR008266">
    <property type="entry name" value="Tyr_kinase_AS"/>
</dbReference>
<dbReference type="InterPro" id="IPR051681">
    <property type="entry name" value="Ser/Thr_Kinases-Pseudokinases"/>
</dbReference>
<evidence type="ECO:0000313" key="7">
    <source>
        <dbReference type="EMBL" id="CAH3187385.1"/>
    </source>
</evidence>
<dbReference type="Proteomes" id="UP001159427">
    <property type="component" value="Unassembled WGS sequence"/>
</dbReference>